<dbReference type="InterPro" id="IPR013149">
    <property type="entry name" value="ADH-like_C"/>
</dbReference>
<dbReference type="EMBL" id="FNNQ01000012">
    <property type="protein sequence ID" value="SDX22102.1"/>
    <property type="molecule type" value="Genomic_DNA"/>
</dbReference>
<dbReference type="RefSeq" id="WP_218142301.1">
    <property type="nucleotide sequence ID" value="NZ_FNNQ01000012.1"/>
</dbReference>
<dbReference type="SUPFAM" id="SSF50129">
    <property type="entry name" value="GroES-like"/>
    <property type="match status" value="1"/>
</dbReference>
<dbReference type="InterPro" id="IPR011032">
    <property type="entry name" value="GroES-like_sf"/>
</dbReference>
<organism evidence="3 4">
    <name type="scientific">Marininema mesophilum</name>
    <dbReference type="NCBI Taxonomy" id="1048340"/>
    <lineage>
        <taxon>Bacteria</taxon>
        <taxon>Bacillati</taxon>
        <taxon>Bacillota</taxon>
        <taxon>Bacilli</taxon>
        <taxon>Bacillales</taxon>
        <taxon>Thermoactinomycetaceae</taxon>
        <taxon>Marininema</taxon>
    </lineage>
</organism>
<dbReference type="PANTHER" id="PTHR43205">
    <property type="entry name" value="PROSTAGLANDIN REDUCTASE"/>
    <property type="match status" value="1"/>
</dbReference>
<dbReference type="Pfam" id="PF00107">
    <property type="entry name" value="ADH_zinc_N"/>
    <property type="match status" value="1"/>
</dbReference>
<dbReference type="InterPro" id="IPR036291">
    <property type="entry name" value="NAD(P)-bd_dom_sf"/>
</dbReference>
<dbReference type="SMART" id="SM00829">
    <property type="entry name" value="PKS_ER"/>
    <property type="match status" value="1"/>
</dbReference>
<sequence length="337" mass="36243">MNNQMQQWSLARRPQGNLTIDDFKEVSLDIPEPGEDEVLIRNTFISMEPVMREAFGDFDSFLPPLELGQTIPGGAVGIVEKKGSNVNMLQIGDPVYSPAGWSTHSVFSEATAMKIASNDFPNEYILSVLGYSGLTAYRALTEYASLVAGETVFVSGAAGSVGNLVGQFARKLGAGYVIGSAGSPEKVRWLLEEAGFDAAFNYKDGDVKELLKQAAPNGIDVYVDNVGYDHLEAAIDCMNLNGRIAISGMISGYESTTPLPGPSNLVEFVPKNLRMQGVGFPQDYAAATQKLIDAVAPWLNAGEIIVKQTIVEGFEKTPEAFIGLFSGKNIGKMLVKI</sequence>
<accession>A0A1H2ZWW3</accession>
<dbReference type="PANTHER" id="PTHR43205:SF7">
    <property type="entry name" value="PROSTAGLANDIN REDUCTASE 1"/>
    <property type="match status" value="1"/>
</dbReference>
<feature type="domain" description="Enoyl reductase (ER)" evidence="2">
    <location>
        <begin position="16"/>
        <end position="335"/>
    </location>
</feature>
<gene>
    <name evidence="3" type="ORF">SAMN05444487_11245</name>
</gene>
<dbReference type="AlphaFoldDB" id="A0A1H2ZWW3"/>
<dbReference type="Proteomes" id="UP000198534">
    <property type="component" value="Unassembled WGS sequence"/>
</dbReference>
<evidence type="ECO:0000256" key="1">
    <source>
        <dbReference type="ARBA" id="ARBA00023002"/>
    </source>
</evidence>
<evidence type="ECO:0000259" key="2">
    <source>
        <dbReference type="SMART" id="SM00829"/>
    </source>
</evidence>
<dbReference type="Gene3D" id="3.40.50.720">
    <property type="entry name" value="NAD(P)-binding Rossmann-like Domain"/>
    <property type="match status" value="1"/>
</dbReference>
<dbReference type="Gene3D" id="3.90.180.10">
    <property type="entry name" value="Medium-chain alcohol dehydrogenases, catalytic domain"/>
    <property type="match status" value="1"/>
</dbReference>
<keyword evidence="1" id="KW-0560">Oxidoreductase</keyword>
<dbReference type="SUPFAM" id="SSF51735">
    <property type="entry name" value="NAD(P)-binding Rossmann-fold domains"/>
    <property type="match status" value="1"/>
</dbReference>
<keyword evidence="4" id="KW-1185">Reference proteome</keyword>
<dbReference type="InterPro" id="IPR041694">
    <property type="entry name" value="ADH_N_2"/>
</dbReference>
<dbReference type="InterPro" id="IPR020843">
    <property type="entry name" value="ER"/>
</dbReference>
<dbReference type="STRING" id="1048340.SAMN05444487_11245"/>
<protein>
    <recommendedName>
        <fullName evidence="2">Enoyl reductase (ER) domain-containing protein</fullName>
    </recommendedName>
</protein>
<name>A0A1H2ZWW3_9BACL</name>
<proteinExistence type="predicted"/>
<dbReference type="GO" id="GO:0016628">
    <property type="term" value="F:oxidoreductase activity, acting on the CH-CH group of donors, NAD or NADP as acceptor"/>
    <property type="evidence" value="ECO:0007669"/>
    <property type="project" value="InterPro"/>
</dbReference>
<evidence type="ECO:0000313" key="3">
    <source>
        <dbReference type="EMBL" id="SDX22102.1"/>
    </source>
</evidence>
<dbReference type="CDD" id="cd05288">
    <property type="entry name" value="PGDH"/>
    <property type="match status" value="1"/>
</dbReference>
<evidence type="ECO:0000313" key="4">
    <source>
        <dbReference type="Proteomes" id="UP000198534"/>
    </source>
</evidence>
<dbReference type="FunFam" id="3.40.50.720:FF:000121">
    <property type="entry name" value="Prostaglandin reductase 2"/>
    <property type="match status" value="1"/>
</dbReference>
<reference evidence="3 4" key="1">
    <citation type="submission" date="2016-10" db="EMBL/GenBank/DDBJ databases">
        <authorList>
            <person name="de Groot N.N."/>
        </authorList>
    </citation>
    <scope>NUCLEOTIDE SEQUENCE [LARGE SCALE GENOMIC DNA]</scope>
    <source>
        <strain evidence="3 4">DSM 45610</strain>
    </source>
</reference>
<dbReference type="InterPro" id="IPR045010">
    <property type="entry name" value="MDR_fam"/>
</dbReference>
<dbReference type="Pfam" id="PF16884">
    <property type="entry name" value="ADH_N_2"/>
    <property type="match status" value="1"/>
</dbReference>